<proteinExistence type="predicted"/>
<organism evidence="1 2">
    <name type="scientific">Rhinolophus ferrumequinum</name>
    <name type="common">Greater horseshoe bat</name>
    <dbReference type="NCBI Taxonomy" id="59479"/>
    <lineage>
        <taxon>Eukaryota</taxon>
        <taxon>Metazoa</taxon>
        <taxon>Chordata</taxon>
        <taxon>Craniata</taxon>
        <taxon>Vertebrata</taxon>
        <taxon>Euteleostomi</taxon>
        <taxon>Mammalia</taxon>
        <taxon>Eutheria</taxon>
        <taxon>Laurasiatheria</taxon>
        <taxon>Chiroptera</taxon>
        <taxon>Yinpterochiroptera</taxon>
        <taxon>Rhinolophoidea</taxon>
        <taxon>Rhinolophidae</taxon>
        <taxon>Rhinolophinae</taxon>
        <taxon>Rhinolophus</taxon>
    </lineage>
</organism>
<evidence type="ECO:0000313" key="1">
    <source>
        <dbReference type="EMBL" id="KAF6333399.1"/>
    </source>
</evidence>
<dbReference type="EMBL" id="JACAGC010000011">
    <property type="protein sequence ID" value="KAF6333399.1"/>
    <property type="molecule type" value="Genomic_DNA"/>
</dbReference>
<comment type="caution">
    <text evidence="1">The sequence shown here is derived from an EMBL/GenBank/DDBJ whole genome shotgun (WGS) entry which is preliminary data.</text>
</comment>
<accession>A0A7J7W7J4</accession>
<evidence type="ECO:0000313" key="2">
    <source>
        <dbReference type="Proteomes" id="UP000585614"/>
    </source>
</evidence>
<gene>
    <name evidence="1" type="ORF">mRhiFer1_008159</name>
</gene>
<protein>
    <submittedName>
        <fullName evidence="1">Uncharacterized protein</fullName>
    </submittedName>
</protein>
<sequence length="130" mass="14243">MPGTSFLYTCRWAQAEQGSLIHSRPSSSRHESCQLPCTKRKCVLLGHPPGQNRDPGLLHRERQLYLEMTVPPSQGAAGKIPHQTESRFPPSHLWPALSCRKLLVAHLFSLSGALGPFAEPPQSSIVLGGK</sequence>
<reference evidence="1 2" key="1">
    <citation type="journal article" date="2020" name="Nature">
        <title>Six reference-quality genomes reveal evolution of bat adaptations.</title>
        <authorList>
            <person name="Jebb D."/>
            <person name="Huang Z."/>
            <person name="Pippel M."/>
            <person name="Hughes G.M."/>
            <person name="Lavrichenko K."/>
            <person name="Devanna P."/>
            <person name="Winkler S."/>
            <person name="Jermiin L.S."/>
            <person name="Skirmuntt E.C."/>
            <person name="Katzourakis A."/>
            <person name="Burkitt-Gray L."/>
            <person name="Ray D.A."/>
            <person name="Sullivan K.A.M."/>
            <person name="Roscito J.G."/>
            <person name="Kirilenko B.M."/>
            <person name="Davalos L.M."/>
            <person name="Corthals A.P."/>
            <person name="Power M.L."/>
            <person name="Jones G."/>
            <person name="Ransome R.D."/>
            <person name="Dechmann D.K.N."/>
            <person name="Locatelli A.G."/>
            <person name="Puechmaille S.J."/>
            <person name="Fedrigo O."/>
            <person name="Jarvis E.D."/>
            <person name="Hiller M."/>
            <person name="Vernes S.C."/>
            <person name="Myers E.W."/>
            <person name="Teeling E.C."/>
        </authorList>
    </citation>
    <scope>NUCLEOTIDE SEQUENCE [LARGE SCALE GENOMIC DNA]</scope>
    <source>
        <strain evidence="1">MRhiFer1</strain>
        <tissue evidence="1">Lung</tissue>
    </source>
</reference>
<name>A0A7J7W7J4_RHIFE</name>
<dbReference type="AlphaFoldDB" id="A0A7J7W7J4"/>
<dbReference type="Proteomes" id="UP000585614">
    <property type="component" value="Unassembled WGS sequence"/>
</dbReference>